<organism evidence="2 3">
    <name type="scientific">Apiospora arundinis</name>
    <dbReference type="NCBI Taxonomy" id="335852"/>
    <lineage>
        <taxon>Eukaryota</taxon>
        <taxon>Fungi</taxon>
        <taxon>Dikarya</taxon>
        <taxon>Ascomycota</taxon>
        <taxon>Pezizomycotina</taxon>
        <taxon>Sordariomycetes</taxon>
        <taxon>Xylariomycetidae</taxon>
        <taxon>Amphisphaeriales</taxon>
        <taxon>Apiosporaceae</taxon>
        <taxon>Apiospora</taxon>
    </lineage>
</organism>
<evidence type="ECO:0000313" key="3">
    <source>
        <dbReference type="Proteomes" id="UP001390339"/>
    </source>
</evidence>
<gene>
    <name evidence="2" type="ORF">PGQ11_011038</name>
</gene>
<evidence type="ECO:0000313" key="2">
    <source>
        <dbReference type="EMBL" id="KAK8855126.1"/>
    </source>
</evidence>
<dbReference type="Proteomes" id="UP001390339">
    <property type="component" value="Unassembled WGS sequence"/>
</dbReference>
<comment type="caution">
    <text evidence="2">The sequence shown here is derived from an EMBL/GenBank/DDBJ whole genome shotgun (WGS) entry which is preliminary data.</text>
</comment>
<proteinExistence type="predicted"/>
<dbReference type="EMBL" id="JAPCWZ010000007">
    <property type="protein sequence ID" value="KAK8855126.1"/>
    <property type="molecule type" value="Genomic_DNA"/>
</dbReference>
<reference evidence="2 3" key="1">
    <citation type="journal article" date="2024" name="IMA Fungus">
        <title>Apiospora arundinis, a panoply of carbohydrate-active enzymes and secondary metabolites.</title>
        <authorList>
            <person name="Sorensen T."/>
            <person name="Petersen C."/>
            <person name="Muurmann A.T."/>
            <person name="Christiansen J.V."/>
            <person name="Brundto M.L."/>
            <person name="Overgaard C.K."/>
            <person name="Boysen A.T."/>
            <person name="Wollenberg R.D."/>
            <person name="Larsen T.O."/>
            <person name="Sorensen J.L."/>
            <person name="Nielsen K.L."/>
            <person name="Sondergaard T.E."/>
        </authorList>
    </citation>
    <scope>NUCLEOTIDE SEQUENCE [LARGE SCALE GENOMIC DNA]</scope>
    <source>
        <strain evidence="2 3">AAU 773</strain>
    </source>
</reference>
<feature type="coiled-coil region" evidence="1">
    <location>
        <begin position="1"/>
        <end position="31"/>
    </location>
</feature>
<protein>
    <submittedName>
        <fullName evidence="2">Uncharacterized protein</fullName>
    </submittedName>
</protein>
<sequence>MMESEQNHAAIQRLRQELAEKEKTLAVVRMQLDCIHHRQADLREAAESWGNHLRRLTMFLNFKDLIIAHQQIQRQ</sequence>
<name>A0ABR2HYL9_9PEZI</name>
<evidence type="ECO:0000256" key="1">
    <source>
        <dbReference type="SAM" id="Coils"/>
    </source>
</evidence>
<keyword evidence="3" id="KW-1185">Reference proteome</keyword>
<accession>A0ABR2HYL9</accession>
<keyword evidence="1" id="KW-0175">Coiled coil</keyword>